<organism evidence="2 3">
    <name type="scientific">Daphnia pulex</name>
    <name type="common">Water flea</name>
    <dbReference type="NCBI Taxonomy" id="6669"/>
    <lineage>
        <taxon>Eukaryota</taxon>
        <taxon>Metazoa</taxon>
        <taxon>Ecdysozoa</taxon>
        <taxon>Arthropoda</taxon>
        <taxon>Crustacea</taxon>
        <taxon>Branchiopoda</taxon>
        <taxon>Diplostraca</taxon>
        <taxon>Cladocera</taxon>
        <taxon>Anomopoda</taxon>
        <taxon>Daphniidae</taxon>
        <taxon>Daphnia</taxon>
    </lineage>
</organism>
<reference evidence="2 3" key="1">
    <citation type="journal article" date="2011" name="Science">
        <title>The ecoresponsive genome of Daphnia pulex.</title>
        <authorList>
            <person name="Colbourne J.K."/>
            <person name="Pfrender M.E."/>
            <person name="Gilbert D."/>
            <person name="Thomas W.K."/>
            <person name="Tucker A."/>
            <person name="Oakley T.H."/>
            <person name="Tokishita S."/>
            <person name="Aerts A."/>
            <person name="Arnold G.J."/>
            <person name="Basu M.K."/>
            <person name="Bauer D.J."/>
            <person name="Caceres C.E."/>
            <person name="Carmel L."/>
            <person name="Casola C."/>
            <person name="Choi J.H."/>
            <person name="Detter J.C."/>
            <person name="Dong Q."/>
            <person name="Dusheyko S."/>
            <person name="Eads B.D."/>
            <person name="Frohlich T."/>
            <person name="Geiler-Samerotte K.A."/>
            <person name="Gerlach D."/>
            <person name="Hatcher P."/>
            <person name="Jogdeo S."/>
            <person name="Krijgsveld J."/>
            <person name="Kriventseva E.V."/>
            <person name="Kultz D."/>
            <person name="Laforsch C."/>
            <person name="Lindquist E."/>
            <person name="Lopez J."/>
            <person name="Manak J.R."/>
            <person name="Muller J."/>
            <person name="Pangilinan J."/>
            <person name="Patwardhan R.P."/>
            <person name="Pitluck S."/>
            <person name="Pritham E.J."/>
            <person name="Rechtsteiner A."/>
            <person name="Rho M."/>
            <person name="Rogozin I.B."/>
            <person name="Sakarya O."/>
            <person name="Salamov A."/>
            <person name="Schaack S."/>
            <person name="Shapiro H."/>
            <person name="Shiga Y."/>
            <person name="Skalitzky C."/>
            <person name="Smith Z."/>
            <person name="Souvorov A."/>
            <person name="Sung W."/>
            <person name="Tang Z."/>
            <person name="Tsuchiya D."/>
            <person name="Tu H."/>
            <person name="Vos H."/>
            <person name="Wang M."/>
            <person name="Wolf Y.I."/>
            <person name="Yamagata H."/>
            <person name="Yamada T."/>
            <person name="Ye Y."/>
            <person name="Shaw J.R."/>
            <person name="Andrews J."/>
            <person name="Crease T.J."/>
            <person name="Tang H."/>
            <person name="Lucas S.M."/>
            <person name="Robertson H.M."/>
            <person name="Bork P."/>
            <person name="Koonin E.V."/>
            <person name="Zdobnov E.M."/>
            <person name="Grigoriev I.V."/>
            <person name="Lynch M."/>
            <person name="Boore J.L."/>
        </authorList>
    </citation>
    <scope>NUCLEOTIDE SEQUENCE [LARGE SCALE GENOMIC DNA]</scope>
</reference>
<dbReference type="EMBL" id="GL732579">
    <property type="protein sequence ID" value="EFX74908.1"/>
    <property type="molecule type" value="Genomic_DNA"/>
</dbReference>
<sequence>MLQRHLHFAEWKEGVYEDEDVDDQRNNRSFEEQRINWSHTKGKSLARTPVKQPRIYPDLTQVVKEEAQANDDSEDDGDESIDKAGPRKPIEKARWPRIKGLTPTRQSTRIKERTATNPEGAVIETPPLDIQTVKPMQESSSSDDDEYISTLSFAHATNPGGKLATTQLCLLQKWT</sequence>
<accession>E9GZZ8</accession>
<dbReference type="InParanoid" id="E9GZZ8"/>
<feature type="compositionally biased region" description="Basic and acidic residues" evidence="1">
    <location>
        <begin position="80"/>
        <end position="94"/>
    </location>
</feature>
<feature type="region of interest" description="Disordered" evidence="1">
    <location>
        <begin position="64"/>
        <end position="126"/>
    </location>
</feature>
<dbReference type="HOGENOM" id="CLU_1534119_0_0_1"/>
<dbReference type="AlphaFoldDB" id="E9GZZ8"/>
<dbReference type="Proteomes" id="UP000000305">
    <property type="component" value="Unassembled WGS sequence"/>
</dbReference>
<proteinExistence type="predicted"/>
<keyword evidence="3" id="KW-1185">Reference proteome</keyword>
<evidence type="ECO:0000313" key="2">
    <source>
        <dbReference type="EMBL" id="EFX74908.1"/>
    </source>
</evidence>
<dbReference type="KEGG" id="dpx:DAPPUDRAFT_251231"/>
<name>E9GZZ8_DAPPU</name>
<evidence type="ECO:0000313" key="3">
    <source>
        <dbReference type="Proteomes" id="UP000000305"/>
    </source>
</evidence>
<protein>
    <submittedName>
        <fullName evidence="2">Uncharacterized protein</fullName>
    </submittedName>
</protein>
<feature type="compositionally biased region" description="Acidic residues" evidence="1">
    <location>
        <begin position="68"/>
        <end position="79"/>
    </location>
</feature>
<gene>
    <name evidence="2" type="ORF">DAPPUDRAFT_251231</name>
</gene>
<evidence type="ECO:0000256" key="1">
    <source>
        <dbReference type="SAM" id="MobiDB-lite"/>
    </source>
</evidence>
<dbReference type="PhylomeDB" id="E9GZZ8"/>